<feature type="transmembrane region" description="Helical" evidence="1">
    <location>
        <begin position="179"/>
        <end position="201"/>
    </location>
</feature>
<comment type="caution">
    <text evidence="2">The sequence shown here is derived from an EMBL/GenBank/DDBJ whole genome shotgun (WGS) entry which is preliminary data.</text>
</comment>
<sequence length="257" mass="28737">MQWMTIFNAQSLESWRNFKWIWVPLVFILLGLMDPLTTYYLPQILDSVGGLPEGATIDIPTPPPTDVIMMSIGQFNMIGVAVIVLISMGAISGERKSGKAELILVKPVNHMAYITAKWASFSLLNLTAVYAGLLSSWYYVSILFENIPFTNIIISGAFYSLWILFITAVNFFMNTLVKIPGLVAFLTIAVIIVMQIFSQIFQHIIEWLPNLIPNYMIEIIETGNVPSELWGTSAVTVLLIVFLLIGASYSLKTKEMS</sequence>
<keyword evidence="1" id="KW-0472">Membrane</keyword>
<keyword evidence="1" id="KW-1133">Transmembrane helix</keyword>
<dbReference type="Pfam" id="PF12679">
    <property type="entry name" value="ABC2_membrane_2"/>
    <property type="match status" value="1"/>
</dbReference>
<evidence type="ECO:0000256" key="1">
    <source>
        <dbReference type="SAM" id="Phobius"/>
    </source>
</evidence>
<feature type="transmembrane region" description="Helical" evidence="1">
    <location>
        <begin position="112"/>
        <end position="140"/>
    </location>
</feature>
<dbReference type="PANTHER" id="PTHR43471">
    <property type="entry name" value="ABC TRANSPORTER PERMEASE"/>
    <property type="match status" value="1"/>
</dbReference>
<organism evidence="2 3">
    <name type="scientific">Halobacillus campisalis</name>
    <dbReference type="NCBI Taxonomy" id="435909"/>
    <lineage>
        <taxon>Bacteria</taxon>
        <taxon>Bacillati</taxon>
        <taxon>Bacillota</taxon>
        <taxon>Bacilli</taxon>
        <taxon>Bacillales</taxon>
        <taxon>Bacillaceae</taxon>
        <taxon>Halobacillus</taxon>
    </lineage>
</organism>
<dbReference type="Proteomes" id="UP001596494">
    <property type="component" value="Unassembled WGS sequence"/>
</dbReference>
<dbReference type="EMBL" id="JBHTBY010000017">
    <property type="protein sequence ID" value="MFC7322894.1"/>
    <property type="molecule type" value="Genomic_DNA"/>
</dbReference>
<protein>
    <submittedName>
        <fullName evidence="2">ABC transporter permease</fullName>
    </submittedName>
</protein>
<accession>A0ABW2K7X1</accession>
<proteinExistence type="predicted"/>
<feature type="transmembrane region" description="Helical" evidence="1">
    <location>
        <begin position="229"/>
        <end position="251"/>
    </location>
</feature>
<gene>
    <name evidence="2" type="ORF">ACFQMN_18665</name>
</gene>
<dbReference type="RefSeq" id="WP_289215248.1">
    <property type="nucleotide sequence ID" value="NZ_JAPVRC010000002.1"/>
</dbReference>
<feature type="transmembrane region" description="Helical" evidence="1">
    <location>
        <begin position="152"/>
        <end position="172"/>
    </location>
</feature>
<feature type="transmembrane region" description="Helical" evidence="1">
    <location>
        <begin position="67"/>
        <end position="91"/>
    </location>
</feature>
<keyword evidence="3" id="KW-1185">Reference proteome</keyword>
<evidence type="ECO:0000313" key="2">
    <source>
        <dbReference type="EMBL" id="MFC7322894.1"/>
    </source>
</evidence>
<name>A0ABW2K7X1_9BACI</name>
<keyword evidence="1" id="KW-0812">Transmembrane</keyword>
<evidence type="ECO:0000313" key="3">
    <source>
        <dbReference type="Proteomes" id="UP001596494"/>
    </source>
</evidence>
<reference evidence="3" key="1">
    <citation type="journal article" date="2019" name="Int. J. Syst. Evol. Microbiol.">
        <title>The Global Catalogue of Microorganisms (GCM) 10K type strain sequencing project: providing services to taxonomists for standard genome sequencing and annotation.</title>
        <authorList>
            <consortium name="The Broad Institute Genomics Platform"/>
            <consortium name="The Broad Institute Genome Sequencing Center for Infectious Disease"/>
            <person name="Wu L."/>
            <person name="Ma J."/>
        </authorList>
    </citation>
    <scope>NUCLEOTIDE SEQUENCE [LARGE SCALE GENOMIC DNA]</scope>
    <source>
        <strain evidence="3">CCUG 73951</strain>
    </source>
</reference>
<feature type="transmembrane region" description="Helical" evidence="1">
    <location>
        <begin position="20"/>
        <end position="41"/>
    </location>
</feature>